<evidence type="ECO:0000313" key="2">
    <source>
        <dbReference type="EMBL" id="BCJ47965.1"/>
    </source>
</evidence>
<evidence type="ECO:0000313" key="3">
    <source>
        <dbReference type="Proteomes" id="UP000676967"/>
    </source>
</evidence>
<dbReference type="RefSeq" id="WP_189330305.1">
    <property type="nucleotide sequence ID" value="NZ_AP023356.1"/>
</dbReference>
<proteinExistence type="predicted"/>
<accession>A0ABM7M8L5</accession>
<feature type="transmembrane region" description="Helical" evidence="1">
    <location>
        <begin position="15"/>
        <end position="34"/>
    </location>
</feature>
<keyword evidence="1" id="KW-0472">Membrane</keyword>
<sequence>MFVFDAASEPGRRRFAGPVVLAVVLLIGVALWRFPPAGVTAPDPSPPAPPPPGDTFRCGSVYLGDDAVQRAKDDETCRRLSADYFRRSPRTNQDAVDPRAVDISRAVLVVACADQVSSGCPYRERPARPDDVTKISGVLRGMGYPEATVRLARPADPAAEGTVIIGVPVDGLCYVAGIRMGFPPQAVPLSGLLPDGRCLDR</sequence>
<protein>
    <submittedName>
        <fullName evidence="2">Uncharacterized protein</fullName>
    </submittedName>
</protein>
<evidence type="ECO:0000256" key="1">
    <source>
        <dbReference type="SAM" id="Phobius"/>
    </source>
</evidence>
<name>A0ABM7M8L5_9ACTN</name>
<organism evidence="2 3">
    <name type="scientific">Actinoplanes ianthinogenes</name>
    <dbReference type="NCBI Taxonomy" id="122358"/>
    <lineage>
        <taxon>Bacteria</taxon>
        <taxon>Bacillati</taxon>
        <taxon>Actinomycetota</taxon>
        <taxon>Actinomycetes</taxon>
        <taxon>Micromonosporales</taxon>
        <taxon>Micromonosporaceae</taxon>
        <taxon>Actinoplanes</taxon>
    </lineage>
</organism>
<keyword evidence="1" id="KW-1133">Transmembrane helix</keyword>
<dbReference type="Proteomes" id="UP000676967">
    <property type="component" value="Chromosome"/>
</dbReference>
<reference evidence="2 3" key="1">
    <citation type="submission" date="2020-08" db="EMBL/GenBank/DDBJ databases">
        <title>Whole genome shotgun sequence of Actinoplanes ianthinogenes NBRC 13996.</title>
        <authorList>
            <person name="Komaki H."/>
            <person name="Tamura T."/>
        </authorList>
    </citation>
    <scope>NUCLEOTIDE SEQUENCE [LARGE SCALE GENOMIC DNA]</scope>
    <source>
        <strain evidence="2 3">NBRC 13996</strain>
    </source>
</reference>
<keyword evidence="1" id="KW-0812">Transmembrane</keyword>
<dbReference type="EMBL" id="AP023356">
    <property type="protein sequence ID" value="BCJ47965.1"/>
    <property type="molecule type" value="Genomic_DNA"/>
</dbReference>
<keyword evidence="3" id="KW-1185">Reference proteome</keyword>
<gene>
    <name evidence="2" type="ORF">Aiant_86220</name>
</gene>